<dbReference type="CDD" id="cd04301">
    <property type="entry name" value="NAT_SF"/>
    <property type="match status" value="2"/>
</dbReference>
<proteinExistence type="predicted"/>
<dbReference type="GO" id="GO:0016747">
    <property type="term" value="F:acyltransferase activity, transferring groups other than amino-acyl groups"/>
    <property type="evidence" value="ECO:0007669"/>
    <property type="project" value="InterPro"/>
</dbReference>
<dbReference type="Gene3D" id="3.40.630.30">
    <property type="match status" value="1"/>
</dbReference>
<gene>
    <name evidence="4" type="ORF">KL86CLO1_10067</name>
</gene>
<dbReference type="SUPFAM" id="SSF55729">
    <property type="entry name" value="Acyl-CoA N-acyltransferases (Nat)"/>
    <property type="match status" value="2"/>
</dbReference>
<feature type="domain" description="N-acetyltransferase" evidence="3">
    <location>
        <begin position="10"/>
        <end position="169"/>
    </location>
</feature>
<feature type="domain" description="N-acetyltransferase" evidence="3">
    <location>
        <begin position="170"/>
        <end position="305"/>
    </location>
</feature>
<dbReference type="EMBL" id="FLUN01000001">
    <property type="protein sequence ID" value="SBV91051.1"/>
    <property type="molecule type" value="Genomic_DNA"/>
</dbReference>
<keyword evidence="1 4" id="KW-0808">Transferase</keyword>
<reference evidence="4" key="1">
    <citation type="submission" date="2016-04" db="EMBL/GenBank/DDBJ databases">
        <authorList>
            <person name="Evans L.H."/>
            <person name="Alamgir A."/>
            <person name="Owens N."/>
            <person name="Weber N.D."/>
            <person name="Virtaneva K."/>
            <person name="Barbian K."/>
            <person name="Babar A."/>
            <person name="Rosenke K."/>
        </authorList>
    </citation>
    <scope>NUCLEOTIDE SEQUENCE</scope>
    <source>
        <strain evidence="4">86</strain>
    </source>
</reference>
<name>A0A212IV19_9FIRM</name>
<dbReference type="InterPro" id="IPR000182">
    <property type="entry name" value="GNAT_dom"/>
</dbReference>
<dbReference type="InterPro" id="IPR050680">
    <property type="entry name" value="YpeA/RimI_acetyltransf"/>
</dbReference>
<evidence type="ECO:0000259" key="3">
    <source>
        <dbReference type="PROSITE" id="PS51186"/>
    </source>
</evidence>
<protein>
    <submittedName>
        <fullName evidence="4">GCN5-related N-acetyltransferase</fullName>
    </submittedName>
</protein>
<sequence>MNKTINEPWIKLDGCLRQEDYDLIHSLQLHCSNEDQITLKLELDYKLSDAVTRTDKANIHDINEFMYFSGAQLVGYIGISAFGGTSASPEVTGMVHPDYRRQGIFSKLFELALAECRQRNGASVLLLCDRKSAPGQKFLEKAGAAYRVSEFEMFLHEESSEATEKRLCDVTLRKATNADAFEIARQNAIYFGDRLEEENENIPHPEDEERRGMTIYLAEQNDQVIGKVHLQLANGLGGIYGLGVLPEHRGKGLGRAILLGAIKKLKAANAMEIMLQVAAENTTALNLYKSCGFRETSVMDYFDLE</sequence>
<evidence type="ECO:0000313" key="4">
    <source>
        <dbReference type="EMBL" id="SBV91051.1"/>
    </source>
</evidence>
<dbReference type="PANTHER" id="PTHR43420">
    <property type="entry name" value="ACETYLTRANSFERASE"/>
    <property type="match status" value="1"/>
</dbReference>
<evidence type="ECO:0000256" key="2">
    <source>
        <dbReference type="ARBA" id="ARBA00023315"/>
    </source>
</evidence>
<dbReference type="PROSITE" id="PS51186">
    <property type="entry name" value="GNAT"/>
    <property type="match status" value="2"/>
</dbReference>
<dbReference type="AlphaFoldDB" id="A0A212IV19"/>
<accession>A0A212IV19</accession>
<keyword evidence="2" id="KW-0012">Acyltransferase</keyword>
<organism evidence="4">
    <name type="scientific">uncultured Eubacteriales bacterium</name>
    <dbReference type="NCBI Taxonomy" id="172733"/>
    <lineage>
        <taxon>Bacteria</taxon>
        <taxon>Bacillati</taxon>
        <taxon>Bacillota</taxon>
        <taxon>Clostridia</taxon>
        <taxon>Eubacteriales</taxon>
        <taxon>environmental samples</taxon>
    </lineage>
</organism>
<dbReference type="Pfam" id="PF00583">
    <property type="entry name" value="Acetyltransf_1"/>
    <property type="match status" value="2"/>
</dbReference>
<evidence type="ECO:0000256" key="1">
    <source>
        <dbReference type="ARBA" id="ARBA00022679"/>
    </source>
</evidence>
<dbReference type="InterPro" id="IPR016181">
    <property type="entry name" value="Acyl_CoA_acyltransferase"/>
</dbReference>